<dbReference type="SUPFAM" id="SSF47240">
    <property type="entry name" value="Ferritin-like"/>
    <property type="match status" value="1"/>
</dbReference>
<proteinExistence type="inferred from homology"/>
<dbReference type="AlphaFoldDB" id="A0A8B8TAC8"/>
<keyword evidence="7" id="KW-1185">Reference proteome</keyword>
<dbReference type="PANTHER" id="PTHR11431:SF47">
    <property type="entry name" value="FERRITIN LIGHT CHAIN"/>
    <property type="match status" value="1"/>
</dbReference>
<dbReference type="PROSITE" id="PS50905">
    <property type="entry name" value="FERRITIN_LIKE"/>
    <property type="match status" value="1"/>
</dbReference>
<dbReference type="KEGG" id="cfr:116664745"/>
<evidence type="ECO:0000256" key="1">
    <source>
        <dbReference type="ARBA" id="ARBA00044942"/>
    </source>
</evidence>
<evidence type="ECO:0000313" key="7">
    <source>
        <dbReference type="Proteomes" id="UP000694856"/>
    </source>
</evidence>
<accession>A0A8B8TAC8</accession>
<comment type="similarity">
    <text evidence="4">Belongs to the ferritin family.</text>
</comment>
<dbReference type="GeneID" id="116664745"/>
<dbReference type="InterPro" id="IPR009078">
    <property type="entry name" value="Ferritin-like_SF"/>
</dbReference>
<dbReference type="GO" id="GO:0044754">
    <property type="term" value="C:autolysosome"/>
    <property type="evidence" value="ECO:0007669"/>
    <property type="project" value="UniProtKB-SubCell"/>
</dbReference>
<dbReference type="PANTHER" id="PTHR11431">
    <property type="entry name" value="FERRITIN"/>
    <property type="match status" value="1"/>
</dbReference>
<evidence type="ECO:0000256" key="5">
    <source>
        <dbReference type="SAM" id="MobiDB-lite"/>
    </source>
</evidence>
<evidence type="ECO:0000259" key="6">
    <source>
        <dbReference type="PROSITE" id="PS50905"/>
    </source>
</evidence>
<dbReference type="RefSeq" id="XP_032338838.1">
    <property type="nucleotide sequence ID" value="XM_032482947.1"/>
</dbReference>
<organism evidence="7 8">
    <name type="scientific">Camelus ferus</name>
    <name type="common">Wild bactrian camel</name>
    <name type="synonym">Camelus bactrianus ferus</name>
    <dbReference type="NCBI Taxonomy" id="419612"/>
    <lineage>
        <taxon>Eukaryota</taxon>
        <taxon>Metazoa</taxon>
        <taxon>Chordata</taxon>
        <taxon>Craniata</taxon>
        <taxon>Vertebrata</taxon>
        <taxon>Euteleostomi</taxon>
        <taxon>Mammalia</taxon>
        <taxon>Eutheria</taxon>
        <taxon>Laurasiatheria</taxon>
        <taxon>Artiodactyla</taxon>
        <taxon>Tylopoda</taxon>
        <taxon>Camelidae</taxon>
        <taxon>Camelus</taxon>
    </lineage>
</organism>
<dbReference type="Proteomes" id="UP000694856">
    <property type="component" value="Chromosome 7"/>
</dbReference>
<keyword evidence="4" id="KW-0479">Metal-binding</keyword>
<dbReference type="GO" id="GO:0006826">
    <property type="term" value="P:iron ion transport"/>
    <property type="evidence" value="ECO:0007669"/>
    <property type="project" value="InterPro"/>
</dbReference>
<dbReference type="InterPro" id="IPR009040">
    <property type="entry name" value="Ferritin-like_diiron"/>
</dbReference>
<name>A0A8B8TAC8_CAMFR</name>
<dbReference type="InterPro" id="IPR012347">
    <property type="entry name" value="Ferritin-like"/>
</dbReference>
<comment type="subcellular location">
    <subcellularLocation>
        <location evidence="1">Autolysosome</location>
    </subcellularLocation>
</comment>
<keyword evidence="4" id="KW-0408">Iron</keyword>
<comment type="subunit">
    <text evidence="3">Oligomer of 24 subunits. There are two types of subunits: L (light) chain and H (heavy) chain. The major chain can be light or heavy, depending on the species and tissue type. The functional molecule forms a roughly spherical shell with a diameter of 12 nm and contains a central cavity into which the insoluble mineral iron core is deposited. Interacts with NCOA4.</text>
</comment>
<evidence type="ECO:0000256" key="2">
    <source>
        <dbReference type="ARBA" id="ARBA00045578"/>
    </source>
</evidence>
<evidence type="ECO:0000256" key="3">
    <source>
        <dbReference type="ARBA" id="ARBA00047045"/>
    </source>
</evidence>
<dbReference type="GO" id="GO:0006879">
    <property type="term" value="P:intracellular iron ion homeostasis"/>
    <property type="evidence" value="ECO:0007669"/>
    <property type="project" value="UniProtKB-KW"/>
</dbReference>
<dbReference type="GO" id="GO:0008199">
    <property type="term" value="F:ferric iron binding"/>
    <property type="evidence" value="ECO:0007669"/>
    <property type="project" value="InterPro"/>
</dbReference>
<dbReference type="GO" id="GO:0008198">
    <property type="term" value="F:ferrous iron binding"/>
    <property type="evidence" value="ECO:0007669"/>
    <property type="project" value="TreeGrafter"/>
</dbReference>
<feature type="domain" description="Ferritin-like diiron" evidence="6">
    <location>
        <begin position="91"/>
        <end position="190"/>
    </location>
</feature>
<comment type="function">
    <text evidence="2">Stores iron in a soluble, non-toxic, readily available form. Important for iron homeostasis. Iron is taken up in the ferrous form and deposited as ferric hydroxides after oxidation. Also plays a role in delivery of iron to cells. Mediates iron uptake in capsule cells of the developing kidney. Delivery to lysosomes by the cargo receptor NCOA4 for autophagic degradation and release or iron.</text>
</comment>
<dbReference type="Gene3D" id="1.20.1260.10">
    <property type="match status" value="1"/>
</dbReference>
<keyword evidence="4" id="KW-0409">Iron storage</keyword>
<reference evidence="8" key="1">
    <citation type="submission" date="2025-08" db="UniProtKB">
        <authorList>
            <consortium name="RefSeq"/>
        </authorList>
    </citation>
    <scope>IDENTIFICATION</scope>
    <source>
        <tissue evidence="8">Ear skin</tissue>
    </source>
</reference>
<feature type="region of interest" description="Disordered" evidence="5">
    <location>
        <begin position="170"/>
        <end position="190"/>
    </location>
</feature>
<evidence type="ECO:0000313" key="8">
    <source>
        <dbReference type="RefSeq" id="XP_032338838.1"/>
    </source>
</evidence>
<gene>
    <name evidence="8" type="primary">LOC116664745</name>
</gene>
<sequence>MGGGAIKEATLATASHRALGGLADLSLASSVWPAHTQGHPLLQPLTTLQPFFQSQPSEPARLLPSASGTSRRHFLSLAPYCRSTISSQVGQNYSTKVEATLHLPVSVYQRASHTYLSLGFYFHRDDVAPEGVGHFSCKLAEEKREGAEHLLKVQNQRCCGLSSRTCGSHLKTSGVKPRTPWKPPFSRRRT</sequence>
<dbReference type="InterPro" id="IPR001519">
    <property type="entry name" value="Ferritin"/>
</dbReference>
<evidence type="ECO:0000256" key="4">
    <source>
        <dbReference type="RuleBase" id="RU361145"/>
    </source>
</evidence>
<protein>
    <recommendedName>
        <fullName evidence="4">Ferritin</fullName>
    </recommendedName>
</protein>